<dbReference type="EMBL" id="KY684110">
    <property type="protein sequence ID" value="ARF12138.1"/>
    <property type="molecule type" value="Genomic_DNA"/>
</dbReference>
<gene>
    <name evidence="1" type="ORF">Klosneuvirus_3_273</name>
</gene>
<evidence type="ECO:0000313" key="1">
    <source>
        <dbReference type="EMBL" id="ARF12138.1"/>
    </source>
</evidence>
<reference evidence="1" key="1">
    <citation type="journal article" date="2017" name="Science">
        <title>Giant viruses with an expanded complement of translation system components.</title>
        <authorList>
            <person name="Schulz F."/>
            <person name="Yutin N."/>
            <person name="Ivanova N.N."/>
            <person name="Ortega D.R."/>
            <person name="Lee T.K."/>
            <person name="Vierheilig J."/>
            <person name="Daims H."/>
            <person name="Horn M."/>
            <person name="Wagner M."/>
            <person name="Jensen G.J."/>
            <person name="Kyrpides N.C."/>
            <person name="Koonin E.V."/>
            <person name="Woyke T."/>
        </authorList>
    </citation>
    <scope>NUCLEOTIDE SEQUENCE</scope>
    <source>
        <strain evidence="1">KNV1</strain>
    </source>
</reference>
<sequence>MGSYWSSYTTIHSNEFNDLITKACENAIKENQLETLLSLENMQPNQVTLLKTVLQNQGFNIEANQSSIMISGWSKKPNPKSNLLIEQFKKIYRDVAYGPRLQTLQERFKTVAGNYGYDFYLDKNVSSVYGDEIPTLLQNLGYRSTYEPEKNWIITQWVDHDKPTLVEQELHALLREFEIKNQDTVDLLFDNMKKKTDENGYDAFSTTQPNSQGYARLVIQKFQQHPEYEIKPYDYYQVYEAAKTGGFPPEHIDDKQPYYIHGFCVVKKYNVQ</sequence>
<organism evidence="1">
    <name type="scientific">Klosneuvirus KNV1</name>
    <dbReference type="NCBI Taxonomy" id="1977640"/>
    <lineage>
        <taxon>Viruses</taxon>
        <taxon>Varidnaviria</taxon>
        <taxon>Bamfordvirae</taxon>
        <taxon>Nucleocytoviricota</taxon>
        <taxon>Megaviricetes</taxon>
        <taxon>Imitervirales</taxon>
        <taxon>Mimiviridae</taxon>
        <taxon>Klosneuvirinae</taxon>
        <taxon>Klosneuvirus</taxon>
    </lineage>
</organism>
<name>A0A1V0SKJ2_9VIRU</name>
<accession>A0A1V0SKJ2</accession>
<protein>
    <submittedName>
        <fullName evidence="1">Uncharacterized protein</fullName>
    </submittedName>
</protein>
<proteinExistence type="predicted"/>